<keyword evidence="1" id="KW-0560">Oxidoreductase</keyword>
<evidence type="ECO:0000313" key="3">
    <source>
        <dbReference type="EMBL" id="MEQ2217787.1"/>
    </source>
</evidence>
<evidence type="ECO:0000313" key="4">
    <source>
        <dbReference type="Proteomes" id="UP001434883"/>
    </source>
</evidence>
<proteinExistence type="predicted"/>
<dbReference type="InterPro" id="IPR050741">
    <property type="entry name" value="Acyl-CoA_dehydrogenase"/>
</dbReference>
<feature type="domain" description="Acyl-CoA dehydrogenase/oxidase N-terminal" evidence="2">
    <location>
        <begin position="55"/>
        <end position="149"/>
    </location>
</feature>
<keyword evidence="4" id="KW-1185">Reference proteome</keyword>
<reference evidence="3 4" key="1">
    <citation type="submission" date="2021-06" db="EMBL/GenBank/DDBJ databases">
        <authorList>
            <person name="Palmer J.M."/>
        </authorList>
    </citation>
    <scope>NUCLEOTIDE SEQUENCE [LARGE SCALE GENOMIC DNA]</scope>
    <source>
        <strain evidence="3 4">XC_2019</strain>
        <tissue evidence="3">Muscle</tissue>
    </source>
</reference>
<feature type="non-terminal residue" evidence="3">
    <location>
        <position position="150"/>
    </location>
</feature>
<dbReference type="Pfam" id="PF02771">
    <property type="entry name" value="Acyl-CoA_dh_N"/>
    <property type="match status" value="1"/>
</dbReference>
<accession>A0ABV0SB46</accession>
<dbReference type="EMBL" id="JAHRIN010076123">
    <property type="protein sequence ID" value="MEQ2217787.1"/>
    <property type="molecule type" value="Genomic_DNA"/>
</dbReference>
<dbReference type="PANTHER" id="PTHR48083:SF6">
    <property type="entry name" value="ACYL-COA DEHYDROGENASE 6"/>
    <property type="match status" value="1"/>
</dbReference>
<dbReference type="InterPro" id="IPR037069">
    <property type="entry name" value="AcylCoA_DH/ox_N_sf"/>
</dbReference>
<dbReference type="PANTHER" id="PTHR48083">
    <property type="entry name" value="MEDIUM-CHAIN SPECIFIC ACYL-COA DEHYDROGENASE, MITOCHONDRIAL-RELATED"/>
    <property type="match status" value="1"/>
</dbReference>
<comment type="caution">
    <text evidence="3">The sequence shown here is derived from an EMBL/GenBank/DDBJ whole genome shotgun (WGS) entry which is preliminary data.</text>
</comment>
<organism evidence="3 4">
    <name type="scientific">Xenoophorus captivus</name>
    <dbReference type="NCBI Taxonomy" id="1517983"/>
    <lineage>
        <taxon>Eukaryota</taxon>
        <taxon>Metazoa</taxon>
        <taxon>Chordata</taxon>
        <taxon>Craniata</taxon>
        <taxon>Vertebrata</taxon>
        <taxon>Euteleostomi</taxon>
        <taxon>Actinopterygii</taxon>
        <taxon>Neopterygii</taxon>
        <taxon>Teleostei</taxon>
        <taxon>Neoteleostei</taxon>
        <taxon>Acanthomorphata</taxon>
        <taxon>Ovalentaria</taxon>
        <taxon>Atherinomorphae</taxon>
        <taxon>Cyprinodontiformes</taxon>
        <taxon>Goodeidae</taxon>
        <taxon>Xenoophorus</taxon>
    </lineage>
</organism>
<name>A0ABV0SB46_9TELE</name>
<sequence length="150" mass="16281">MALPVGALRVKMLLCSRTLYKFSSFSGARSLSEHVSSQSVTTKPPEIAEDHLIYTQEHFALKEALRKLIDQEINPYVDQWEAEGTFPAHKIFKILGNAGFLGVNKPVEYGGLGLDFSYSIAVAEELGNIHCGGIPMAIGVQSDMATPALA</sequence>
<dbReference type="InterPro" id="IPR009100">
    <property type="entry name" value="AcylCoA_DH/oxidase_NM_dom_sf"/>
</dbReference>
<gene>
    <name evidence="3" type="ORF">XENOCAPTIV_022520</name>
</gene>
<protein>
    <recommendedName>
        <fullName evidence="2">Acyl-CoA dehydrogenase/oxidase N-terminal domain-containing protein</fullName>
    </recommendedName>
</protein>
<dbReference type="Proteomes" id="UP001434883">
    <property type="component" value="Unassembled WGS sequence"/>
</dbReference>
<dbReference type="Gene3D" id="1.10.540.10">
    <property type="entry name" value="Acyl-CoA dehydrogenase/oxidase, N-terminal domain"/>
    <property type="match status" value="1"/>
</dbReference>
<dbReference type="InterPro" id="IPR013786">
    <property type="entry name" value="AcylCoA_DH/ox_N"/>
</dbReference>
<evidence type="ECO:0000256" key="1">
    <source>
        <dbReference type="ARBA" id="ARBA00023002"/>
    </source>
</evidence>
<dbReference type="SUPFAM" id="SSF56645">
    <property type="entry name" value="Acyl-CoA dehydrogenase NM domain-like"/>
    <property type="match status" value="1"/>
</dbReference>
<evidence type="ECO:0000259" key="2">
    <source>
        <dbReference type="Pfam" id="PF02771"/>
    </source>
</evidence>